<evidence type="ECO:0000313" key="1">
    <source>
        <dbReference type="EMBL" id="EFL53133.1"/>
    </source>
</evidence>
<dbReference type="RefSeq" id="WP_005990210.1">
    <property type="nucleotide sequence ID" value="NZ_AECZ01000001.1"/>
</dbReference>
<dbReference type="AlphaFoldDB" id="E1JRD2"/>
<dbReference type="STRING" id="596151.DesfrDRAFT_0181"/>
<gene>
    <name evidence="1" type="ORF">DesfrDRAFT_0181</name>
</gene>
<keyword evidence="2" id="KW-1185">Reference proteome</keyword>
<dbReference type="Proteomes" id="UP000006250">
    <property type="component" value="Unassembled WGS sequence"/>
</dbReference>
<accession>E1JRD2</accession>
<name>E1JRD2_SOLFR</name>
<protein>
    <submittedName>
        <fullName evidence="1">Uncharacterized protein</fullName>
    </submittedName>
</protein>
<comment type="caution">
    <text evidence="1">The sequence shown here is derived from an EMBL/GenBank/DDBJ whole genome shotgun (WGS) entry which is preliminary data.</text>
</comment>
<organism evidence="1 2">
    <name type="scientific">Solidesulfovibrio fructosivorans JJ]</name>
    <dbReference type="NCBI Taxonomy" id="596151"/>
    <lineage>
        <taxon>Bacteria</taxon>
        <taxon>Pseudomonadati</taxon>
        <taxon>Thermodesulfobacteriota</taxon>
        <taxon>Desulfovibrionia</taxon>
        <taxon>Desulfovibrionales</taxon>
        <taxon>Desulfovibrionaceae</taxon>
        <taxon>Solidesulfovibrio</taxon>
    </lineage>
</organism>
<dbReference type="EMBL" id="AECZ01000001">
    <property type="protein sequence ID" value="EFL53133.1"/>
    <property type="molecule type" value="Genomic_DNA"/>
</dbReference>
<evidence type="ECO:0000313" key="2">
    <source>
        <dbReference type="Proteomes" id="UP000006250"/>
    </source>
</evidence>
<sequence length="69" mass="7532">MSVSGRDPLPGVLPFAPGDRVGMPQRWRSGRCATWIMAIVWTGEEWAARCAGERKPVPLGLLERRGGGK</sequence>
<proteinExistence type="predicted"/>
<reference evidence="1 2" key="1">
    <citation type="submission" date="2010-08" db="EMBL/GenBank/DDBJ databases">
        <title>The draft genome of Desulfovibrio fructosovorans JJ.</title>
        <authorList>
            <consortium name="US DOE Joint Genome Institute (JGI-PGF)"/>
            <person name="Lucas S."/>
            <person name="Copeland A."/>
            <person name="Lapidus A."/>
            <person name="Cheng J.-F."/>
            <person name="Bruce D."/>
            <person name="Goodwin L."/>
            <person name="Pitluck S."/>
            <person name="Land M.L."/>
            <person name="Hauser L."/>
            <person name="Chang Y.-J."/>
            <person name="Jeffries C."/>
            <person name="Wall J.D."/>
            <person name="Stahl D.A."/>
            <person name="Arkin A.P."/>
            <person name="Dehal P."/>
            <person name="Stolyar S.M."/>
            <person name="Hazen T.C."/>
            <person name="Woyke T.J."/>
        </authorList>
    </citation>
    <scope>NUCLEOTIDE SEQUENCE [LARGE SCALE GENOMIC DNA]</scope>
    <source>
        <strain evidence="1 2">JJ</strain>
    </source>
</reference>